<evidence type="ECO:0000313" key="3">
    <source>
        <dbReference type="EMBL" id="AFP08742.1"/>
    </source>
</evidence>
<dbReference type="GO" id="GO:0006833">
    <property type="term" value="P:water transport"/>
    <property type="evidence" value="ECO:0007669"/>
    <property type="project" value="TreeGrafter"/>
</dbReference>
<dbReference type="GO" id="GO:0015840">
    <property type="term" value="P:urea transport"/>
    <property type="evidence" value="ECO:0007669"/>
    <property type="project" value="TreeGrafter"/>
</dbReference>
<evidence type="ECO:0000256" key="2">
    <source>
        <dbReference type="SAM" id="SignalP"/>
    </source>
</evidence>
<dbReference type="AlphaFoldDB" id="V9LA23"/>
<keyword evidence="1" id="KW-0812">Transmembrane</keyword>
<dbReference type="EMBL" id="JW876225">
    <property type="protein sequence ID" value="AFP08742.1"/>
    <property type="molecule type" value="mRNA"/>
</dbReference>
<dbReference type="PANTHER" id="PTHR15446:SF17">
    <property type="entry name" value="UROPLAKIN-3A"/>
    <property type="match status" value="1"/>
</dbReference>
<accession>V9LA23</accession>
<dbReference type="InterPro" id="IPR009952">
    <property type="entry name" value="Uroplakin-2"/>
</dbReference>
<keyword evidence="2" id="KW-0732">Signal</keyword>
<proteinExistence type="evidence at transcript level"/>
<dbReference type="InterPro" id="IPR024831">
    <property type="entry name" value="Uroplakin-3"/>
</dbReference>
<keyword evidence="1" id="KW-0472">Membrane</keyword>
<feature type="chain" id="PRO_5004778729" evidence="2">
    <location>
        <begin position="22"/>
        <end position="209"/>
    </location>
</feature>
<dbReference type="Pfam" id="PF07353">
    <property type="entry name" value="Uroplakin_II"/>
    <property type="match status" value="1"/>
</dbReference>
<feature type="signal peptide" evidence="2">
    <location>
        <begin position="1"/>
        <end position="21"/>
    </location>
</feature>
<keyword evidence="1" id="KW-1133">Transmembrane helix</keyword>
<organism evidence="3">
    <name type="scientific">Callorhinchus milii</name>
    <name type="common">Ghost shark</name>
    <dbReference type="NCBI Taxonomy" id="7868"/>
    <lineage>
        <taxon>Eukaryota</taxon>
        <taxon>Metazoa</taxon>
        <taxon>Chordata</taxon>
        <taxon>Craniata</taxon>
        <taxon>Vertebrata</taxon>
        <taxon>Chondrichthyes</taxon>
        <taxon>Holocephali</taxon>
        <taxon>Chimaeriformes</taxon>
        <taxon>Callorhinchidae</taxon>
        <taxon>Callorhinchus</taxon>
    </lineage>
</organism>
<feature type="transmembrane region" description="Helical" evidence="1">
    <location>
        <begin position="177"/>
        <end position="203"/>
    </location>
</feature>
<name>V9LA23_CALMI</name>
<protein>
    <submittedName>
        <fullName evidence="3">Uncharacterized protein</fullName>
    </submittedName>
</protein>
<reference evidence="3" key="1">
    <citation type="journal article" date="2014" name="Nature">
        <title>Elephant shark genome provides unique insights into gnathostome evolution.</title>
        <authorList>
            <consortium name="International Elephant Shark Genome Sequencing Consortium"/>
            <person name="Venkatesh B."/>
            <person name="Lee A.P."/>
            <person name="Ravi V."/>
            <person name="Maurya A.K."/>
            <person name="Lian M.M."/>
            <person name="Swann J.B."/>
            <person name="Ohta Y."/>
            <person name="Flajnik M.F."/>
            <person name="Sutoh Y."/>
            <person name="Kasahara M."/>
            <person name="Hoon S."/>
            <person name="Gangu V."/>
            <person name="Roy S.W."/>
            <person name="Irimia M."/>
            <person name="Korzh V."/>
            <person name="Kondrychyn I."/>
            <person name="Lim Z.W."/>
            <person name="Tay B.H."/>
            <person name="Tohari S."/>
            <person name="Kong K.W."/>
            <person name="Ho S."/>
            <person name="Lorente-Galdos B."/>
            <person name="Quilez J."/>
            <person name="Marques-Bonet T."/>
            <person name="Raney B.J."/>
            <person name="Ingham P.W."/>
            <person name="Tay A."/>
            <person name="Hillier L.W."/>
            <person name="Minx P."/>
            <person name="Boehm T."/>
            <person name="Wilson R.K."/>
            <person name="Brenner S."/>
            <person name="Warren W.C."/>
        </authorList>
    </citation>
    <scope>NUCLEOTIDE SEQUENCE</scope>
    <source>
        <tissue evidence="3">Ovary</tissue>
    </source>
</reference>
<dbReference type="PANTHER" id="PTHR15446">
    <property type="entry name" value="UROPLAKIN III"/>
    <property type="match status" value="1"/>
</dbReference>
<dbReference type="GO" id="GO:0005886">
    <property type="term" value="C:plasma membrane"/>
    <property type="evidence" value="ECO:0007669"/>
    <property type="project" value="TreeGrafter"/>
</dbReference>
<sequence>MVPAFPRSLAAVLMILCCCNSQLVVDYDIALFNGEVSRLATLVWLSPAYCLFEKWVEQRGGELTVRSSASVQVELLREDNATFVLPQRYSVPFCNDFSPKPAAVSTPLAYQMGPNVACIDGSCIEHVLPGQRFRVRYIIYSVSEEALVTTKWSAPIATRDDPPSYSSIDADTTPRSGAMVVITTVLVVTLFLLLLGFVSMLAARSKFAR</sequence>
<evidence type="ECO:0000256" key="1">
    <source>
        <dbReference type="SAM" id="Phobius"/>
    </source>
</evidence>